<dbReference type="RefSeq" id="XP_060457063.1">
    <property type="nucleotide sequence ID" value="XM_060600473.1"/>
</dbReference>
<dbReference type="SMART" id="SM01267">
    <property type="entry name" value="LAG1_DNAbind"/>
    <property type="match status" value="1"/>
</dbReference>
<evidence type="ECO:0000256" key="6">
    <source>
        <dbReference type="ARBA" id="ARBA00023242"/>
    </source>
</evidence>
<reference evidence="10" key="1">
    <citation type="journal article" date="2023" name="BMC Genomics">
        <title>Chromosome-level genome assemblies of Cutaneotrichosporon spp. (Trichosporonales, Basidiomycota) reveal imbalanced evolution between nucleotide sequences and chromosome synteny.</title>
        <authorList>
            <person name="Kobayashi Y."/>
            <person name="Kayamori A."/>
            <person name="Aoki K."/>
            <person name="Shiwa Y."/>
            <person name="Matsutani M."/>
            <person name="Fujita N."/>
            <person name="Sugita T."/>
            <person name="Iwasaki W."/>
            <person name="Tanaka N."/>
            <person name="Takashima M."/>
        </authorList>
    </citation>
    <scope>NUCLEOTIDE SEQUENCE</scope>
    <source>
        <strain evidence="10">HIS019</strain>
    </source>
</reference>
<evidence type="ECO:0000259" key="9">
    <source>
        <dbReference type="SMART" id="SM01268"/>
    </source>
</evidence>
<evidence type="ECO:0000313" key="10">
    <source>
        <dbReference type="EMBL" id="BEI91798.1"/>
    </source>
</evidence>
<evidence type="ECO:0000256" key="7">
    <source>
        <dbReference type="SAM" id="MobiDB-lite"/>
    </source>
</evidence>
<feature type="compositionally biased region" description="Low complexity" evidence="7">
    <location>
        <begin position="24"/>
        <end position="52"/>
    </location>
</feature>
<dbReference type="PANTHER" id="PTHR10665">
    <property type="entry name" value="RECOMBINING BINDING PROTEIN SUPPRESSOR OF HAIRLESS"/>
    <property type="match status" value="1"/>
</dbReference>
<feature type="domain" description="Beta-trefoil DNA-binding" evidence="9">
    <location>
        <begin position="551"/>
        <end position="979"/>
    </location>
</feature>
<keyword evidence="11" id="KW-1185">Reference proteome</keyword>
<proteinExistence type="inferred from homology"/>
<comment type="subcellular location">
    <subcellularLocation>
        <location evidence="1">Nucleus</location>
    </subcellularLocation>
</comment>
<keyword evidence="5" id="KW-0804">Transcription</keyword>
<dbReference type="Gene3D" id="2.60.40.1450">
    <property type="entry name" value="LAG1, DNA binding domain"/>
    <property type="match status" value="1"/>
</dbReference>
<evidence type="ECO:0008006" key="12">
    <source>
        <dbReference type="Google" id="ProtNLM"/>
    </source>
</evidence>
<dbReference type="SUPFAM" id="SSF110217">
    <property type="entry name" value="DNA-binding protein LAG-1 (CSL)"/>
    <property type="match status" value="1"/>
</dbReference>
<comment type="similarity">
    <text evidence="2">Belongs to the Su(H) family.</text>
</comment>
<dbReference type="FunFam" id="2.60.40.1450:FF:000003">
    <property type="entry name" value="Related to J kappa-recombination signal binding protein"/>
    <property type="match status" value="1"/>
</dbReference>
<dbReference type="InterPro" id="IPR037095">
    <property type="entry name" value="RBP-J/Cbf11_DNA-bd_sf"/>
</dbReference>
<dbReference type="KEGG" id="ccac:CcaHIS019_0406180"/>
<name>A0AA48L4I4_9TREE</name>
<feature type="compositionally biased region" description="Polar residues" evidence="7">
    <location>
        <begin position="54"/>
        <end position="80"/>
    </location>
</feature>
<dbReference type="AlphaFoldDB" id="A0AA48L4I4"/>
<evidence type="ECO:0000256" key="1">
    <source>
        <dbReference type="ARBA" id="ARBA00004123"/>
    </source>
</evidence>
<dbReference type="Pfam" id="PF09271">
    <property type="entry name" value="LAG1-DNAbind"/>
    <property type="match status" value="1"/>
</dbReference>
<keyword evidence="6" id="KW-0539">Nucleus</keyword>
<dbReference type="EMBL" id="AP028215">
    <property type="protein sequence ID" value="BEI91798.1"/>
    <property type="molecule type" value="Genomic_DNA"/>
</dbReference>
<keyword evidence="3" id="KW-0805">Transcription regulation</keyword>
<feature type="region of interest" description="Disordered" evidence="7">
    <location>
        <begin position="1"/>
        <end position="126"/>
    </location>
</feature>
<feature type="compositionally biased region" description="Polar residues" evidence="7">
    <location>
        <begin position="808"/>
        <end position="818"/>
    </location>
</feature>
<dbReference type="InterPro" id="IPR015350">
    <property type="entry name" value="Beta-trefoil_DNA-bd_dom"/>
</dbReference>
<evidence type="ECO:0000259" key="8">
    <source>
        <dbReference type="SMART" id="SM01267"/>
    </source>
</evidence>
<dbReference type="InterPro" id="IPR015351">
    <property type="entry name" value="RBP-J/Cbf11/Cbf12_DNA-bd"/>
</dbReference>
<dbReference type="InterPro" id="IPR040159">
    <property type="entry name" value="CLS_fam"/>
</dbReference>
<evidence type="ECO:0000256" key="3">
    <source>
        <dbReference type="ARBA" id="ARBA00023015"/>
    </source>
</evidence>
<evidence type="ECO:0000256" key="5">
    <source>
        <dbReference type="ARBA" id="ARBA00023163"/>
    </source>
</evidence>
<evidence type="ECO:0000256" key="2">
    <source>
        <dbReference type="ARBA" id="ARBA00009704"/>
    </source>
</evidence>
<feature type="domain" description="RBP-J/Cbf11/Cbf12 DNA binding" evidence="8">
    <location>
        <begin position="384"/>
        <end position="550"/>
    </location>
</feature>
<dbReference type="GO" id="GO:0000978">
    <property type="term" value="F:RNA polymerase II cis-regulatory region sequence-specific DNA binding"/>
    <property type="evidence" value="ECO:0007669"/>
    <property type="project" value="InterPro"/>
</dbReference>
<evidence type="ECO:0000313" key="11">
    <source>
        <dbReference type="Proteomes" id="UP001233271"/>
    </source>
</evidence>
<gene>
    <name evidence="10" type="ORF">CcaverHIS019_0406180</name>
</gene>
<feature type="region of interest" description="Disordered" evidence="7">
    <location>
        <begin position="755"/>
        <end position="885"/>
    </location>
</feature>
<dbReference type="GO" id="GO:0005634">
    <property type="term" value="C:nucleus"/>
    <property type="evidence" value="ECO:0007669"/>
    <property type="project" value="UniProtKB-SubCell"/>
</dbReference>
<dbReference type="Proteomes" id="UP001233271">
    <property type="component" value="Chromosome 4"/>
</dbReference>
<accession>A0AA48L4I4</accession>
<dbReference type="SMART" id="SM01268">
    <property type="entry name" value="BTD"/>
    <property type="match status" value="1"/>
</dbReference>
<dbReference type="GO" id="GO:0001228">
    <property type="term" value="F:DNA-binding transcription activator activity, RNA polymerase II-specific"/>
    <property type="evidence" value="ECO:0007669"/>
    <property type="project" value="InterPro"/>
</dbReference>
<dbReference type="GeneID" id="85495668"/>
<evidence type="ECO:0000256" key="4">
    <source>
        <dbReference type="ARBA" id="ARBA00023125"/>
    </source>
</evidence>
<sequence>MDALLADNLHSSVPQTSSLNGTRPSTSDPSPSIPSTSLSLTSTPAFSTAPSPGQRPQSLHLHQQAHSAPGTSSGSFSFNPFPQGIAPNMWNSAQQHNGPVSFAPQPQMGMPTRTEEGHGLGLEPGNPADLSAMTSALELNNWAASFGIPLNQQSSNPTYGFTNQPQFGFPQQQQSQQQVPSFQRPALNLDTTGQVFQMPQAFQQPSSALSQPPSGLELTGLPGMGLDGFMPSGSIYLPSSGSFEINPMAPPTVTPPLYPGTISPSQLPHQVLKPTKSFSDLYTSRQSSVSASSTEHEWGNDMDVNIRALALDQATQAHNGVHYSQPPQQPQPQHQLPAHLLRTAPDVKPNIERNLHDPTARNLIKHTVRMYEQSPNRLDFGECKIIIMSPKVGQKSYGNEKRFLCPHPQATLVGKPWFTPTKDGCPVSPLMAPRVNISLEGESPAKDGHVAWITMDNKPLDDKIHTQMIMPDDRPFLGNVPGKNLHISDMDSKRREVKALVTVKAPLNANPHNWASRNPDNDGALYTFYSKDIKVISKPSKKKSNSKSADLIIQHGSTIALFNRVKSQTSSTRYLSVPVDLTTYRGSDGKSATGAVPPSVANADPTFQGFTVTASNWESFIIYLVDPSKPGGLSNTASPNPGWPKLPANAIQAQHGAPSVRYNSTVVLQSLQTGIISPVLVIRRGDDGSDVVGMDGTATEPNVASPHGELAGHPVSQLQKVAFEVYNPKHYDEYHRDRRWAGNWLSCDQETVRSQHVTVPKDRQWKQIPATGRNGRATPTSSAPNTPFRQQTVLPMTPHNVSVGLPSNDASPNSSQGSEYFGPHSRKPSSSSLFSPLQNEIQLPSTGEAGPVRRQRTGSSSSRGPLARPPAHRKRSSHDIGSLHTSQSLDHLASATVNPNSSLERFFWTIDVGDVCIWSIVSTEQIEYSFYIPPFALGSVVPYTPFPVVSRVISPHMSAEKVPNKYNHQFTSMSSLPLVVMYGKQFEKQTDNTPRFDVYYGDEPAVHNEVRCNEVMAASEPVLKAGERRAIFLARADGQVVIPTGFMYPPF</sequence>
<dbReference type="SUPFAM" id="SSF49417">
    <property type="entry name" value="p53-like transcription factors"/>
    <property type="match status" value="1"/>
</dbReference>
<feature type="compositionally biased region" description="Polar residues" evidence="7">
    <location>
        <begin position="89"/>
        <end position="98"/>
    </location>
</feature>
<feature type="compositionally biased region" description="Polar residues" evidence="7">
    <location>
        <begin position="9"/>
        <end position="23"/>
    </location>
</feature>
<feature type="compositionally biased region" description="Polar residues" evidence="7">
    <location>
        <begin position="777"/>
        <end position="794"/>
    </location>
</feature>
<protein>
    <recommendedName>
        <fullName evidence="12">LAG1-DNAbind-domain-containing protein</fullName>
    </recommendedName>
</protein>
<dbReference type="InterPro" id="IPR008967">
    <property type="entry name" value="p53-like_TF_DNA-bd_sf"/>
</dbReference>
<keyword evidence="4" id="KW-0238">DNA-binding</keyword>
<organism evidence="10 11">
    <name type="scientific">Cutaneotrichosporon cavernicola</name>
    <dbReference type="NCBI Taxonomy" id="279322"/>
    <lineage>
        <taxon>Eukaryota</taxon>
        <taxon>Fungi</taxon>
        <taxon>Dikarya</taxon>
        <taxon>Basidiomycota</taxon>
        <taxon>Agaricomycotina</taxon>
        <taxon>Tremellomycetes</taxon>
        <taxon>Trichosporonales</taxon>
        <taxon>Trichosporonaceae</taxon>
        <taxon>Cutaneotrichosporon</taxon>
    </lineage>
</organism>
<dbReference type="InterPro" id="IPR036358">
    <property type="entry name" value="BTD_sf"/>
</dbReference>